<evidence type="ECO:0000313" key="6">
    <source>
        <dbReference type="Proteomes" id="UP000424462"/>
    </source>
</evidence>
<dbReference type="InterPro" id="IPR011991">
    <property type="entry name" value="ArsR-like_HTH"/>
</dbReference>
<dbReference type="SUPFAM" id="SSF46785">
    <property type="entry name" value="Winged helix' DNA-binding domain"/>
    <property type="match status" value="1"/>
</dbReference>
<name>A0A6B8WJ60_9CORY</name>
<dbReference type="GO" id="GO:0003700">
    <property type="term" value="F:DNA-binding transcription factor activity"/>
    <property type="evidence" value="ECO:0007669"/>
    <property type="project" value="InterPro"/>
</dbReference>
<protein>
    <submittedName>
        <fullName evidence="5">MarR family protein</fullName>
    </submittedName>
</protein>
<dbReference type="CDD" id="cd00090">
    <property type="entry name" value="HTH_ARSR"/>
    <property type="match status" value="1"/>
</dbReference>
<sequence>MNAAAIDFATAFSRYWVANGGSEIEGRIFGRLLLDEDNGVSAAQLAEELNISRGSISTAVRRLEQAGFLGRTRRRGSRADWFVMANDVWAGFLEREYNYLSAQRDLAATALAQLAADSPARERIENMHDYMSWLTEELDLRRAWGEHKKQLASRRRDGRT</sequence>
<accession>A0A6B8WJ60</accession>
<keyword evidence="3" id="KW-0804">Transcription</keyword>
<dbReference type="RefSeq" id="WP_156230121.1">
    <property type="nucleotide sequence ID" value="NZ_CP046455.1"/>
</dbReference>
<dbReference type="InterPro" id="IPR000835">
    <property type="entry name" value="HTH_MarR-typ"/>
</dbReference>
<feature type="domain" description="HTH marR-type" evidence="4">
    <location>
        <begin position="33"/>
        <end position="75"/>
    </location>
</feature>
<dbReference type="PANTHER" id="PTHR38465:SF1">
    <property type="entry name" value="HTH-TYPE TRANSCRIPTIONAL REGULATOR MJ1563-RELATED"/>
    <property type="match status" value="1"/>
</dbReference>
<evidence type="ECO:0000256" key="1">
    <source>
        <dbReference type="ARBA" id="ARBA00023015"/>
    </source>
</evidence>
<proteinExistence type="predicted"/>
<keyword evidence="6" id="KW-1185">Reference proteome</keyword>
<keyword evidence="1" id="KW-0805">Transcription regulation</keyword>
<evidence type="ECO:0000313" key="5">
    <source>
        <dbReference type="EMBL" id="QGU06528.1"/>
    </source>
</evidence>
<dbReference type="KEGG" id="cok:COCCU_02870"/>
<dbReference type="Proteomes" id="UP000424462">
    <property type="component" value="Chromosome"/>
</dbReference>
<keyword evidence="2" id="KW-0238">DNA-binding</keyword>
<dbReference type="InterPro" id="IPR052362">
    <property type="entry name" value="HTH-GbsR_regulator"/>
</dbReference>
<dbReference type="AlphaFoldDB" id="A0A6B8WJ60"/>
<evidence type="ECO:0000256" key="3">
    <source>
        <dbReference type="ARBA" id="ARBA00023163"/>
    </source>
</evidence>
<dbReference type="InterPro" id="IPR036388">
    <property type="entry name" value="WH-like_DNA-bd_sf"/>
</dbReference>
<dbReference type="PANTHER" id="PTHR38465">
    <property type="entry name" value="HTH-TYPE TRANSCRIPTIONAL REGULATOR MJ1563-RELATED"/>
    <property type="match status" value="1"/>
</dbReference>
<dbReference type="Pfam" id="PF01047">
    <property type="entry name" value="MarR"/>
    <property type="match status" value="1"/>
</dbReference>
<reference evidence="5 6" key="1">
    <citation type="submission" date="2019-11" db="EMBL/GenBank/DDBJ databases">
        <title>Complete genome sequence of Corynebacterium kalinowskii 1959, a novel Corynebacterium species isolated from soil of a small paddock in Vilsendorf, Germany.</title>
        <authorList>
            <person name="Schaffert L."/>
            <person name="Ruwe M."/>
            <person name="Milse J."/>
            <person name="Hanuschka K."/>
            <person name="Ortseifen V."/>
            <person name="Droste J."/>
            <person name="Brandt D."/>
            <person name="Schlueter L."/>
            <person name="Kutter Y."/>
            <person name="Vinke S."/>
            <person name="Viehoefer P."/>
            <person name="Jacob L."/>
            <person name="Luebke N.-C."/>
            <person name="Schulte-Berndt E."/>
            <person name="Hain C."/>
            <person name="Linder M."/>
            <person name="Schmidt P."/>
            <person name="Wollenschlaeger L."/>
            <person name="Luttermann T."/>
            <person name="Thieme E."/>
            <person name="Hassa J."/>
            <person name="Haak M."/>
            <person name="Wittchen M."/>
            <person name="Mentz A."/>
            <person name="Persicke M."/>
            <person name="Busche T."/>
            <person name="Ruckert C."/>
        </authorList>
    </citation>
    <scope>NUCLEOTIDE SEQUENCE [LARGE SCALE GENOMIC DNA]</scope>
    <source>
        <strain evidence="5 6">2039</strain>
    </source>
</reference>
<gene>
    <name evidence="5" type="ORF">COCCU_02870</name>
</gene>
<dbReference type="Gene3D" id="1.10.10.10">
    <property type="entry name" value="Winged helix-like DNA-binding domain superfamily/Winged helix DNA-binding domain"/>
    <property type="match status" value="1"/>
</dbReference>
<evidence type="ECO:0000256" key="2">
    <source>
        <dbReference type="ARBA" id="ARBA00023125"/>
    </source>
</evidence>
<organism evidence="5 6">
    <name type="scientific">Corynebacterium occultum</name>
    <dbReference type="NCBI Taxonomy" id="2675219"/>
    <lineage>
        <taxon>Bacteria</taxon>
        <taxon>Bacillati</taxon>
        <taxon>Actinomycetota</taxon>
        <taxon>Actinomycetes</taxon>
        <taxon>Mycobacteriales</taxon>
        <taxon>Corynebacteriaceae</taxon>
        <taxon>Corynebacterium</taxon>
    </lineage>
</organism>
<evidence type="ECO:0000259" key="4">
    <source>
        <dbReference type="Pfam" id="PF01047"/>
    </source>
</evidence>
<dbReference type="InterPro" id="IPR036390">
    <property type="entry name" value="WH_DNA-bd_sf"/>
</dbReference>
<dbReference type="GO" id="GO:0003677">
    <property type="term" value="F:DNA binding"/>
    <property type="evidence" value="ECO:0007669"/>
    <property type="project" value="UniProtKB-KW"/>
</dbReference>
<dbReference type="EMBL" id="CP046455">
    <property type="protein sequence ID" value="QGU06528.1"/>
    <property type="molecule type" value="Genomic_DNA"/>
</dbReference>